<dbReference type="EMBL" id="JAPXFL010000008">
    <property type="protein sequence ID" value="KAK9502456.1"/>
    <property type="molecule type" value="Genomic_DNA"/>
</dbReference>
<keyword evidence="11" id="KW-1133">Transmembrane helix</keyword>
<feature type="binding site" evidence="15">
    <location>
        <position position="250"/>
    </location>
    <ligand>
        <name>Mg(2+)</name>
        <dbReference type="ChEBI" id="CHEBI:18420"/>
        <label>1</label>
        <note>catalytic</note>
    </ligand>
</feature>
<dbReference type="AlphaFoldDB" id="A0AAW1CVH2"/>
<evidence type="ECO:0000256" key="3">
    <source>
        <dbReference type="ARBA" id="ARBA00004167"/>
    </source>
</evidence>
<evidence type="ECO:0000256" key="15">
    <source>
        <dbReference type="PIRSR" id="PIRSR600760-2"/>
    </source>
</evidence>
<comment type="subcellular location">
    <subcellularLocation>
        <location evidence="3">Membrane</location>
        <topology evidence="3">Single-pass membrane protein</topology>
    </subcellularLocation>
</comment>
<dbReference type="GO" id="GO:0046872">
    <property type="term" value="F:metal ion binding"/>
    <property type="evidence" value="ECO:0007669"/>
    <property type="project" value="UniProtKB-KW"/>
</dbReference>
<gene>
    <name evidence="16" type="ORF">O3M35_011232</name>
</gene>
<dbReference type="GO" id="GO:0016020">
    <property type="term" value="C:membrane"/>
    <property type="evidence" value="ECO:0007669"/>
    <property type="project" value="UniProtKB-SubCell"/>
</dbReference>
<comment type="similarity">
    <text evidence="5">Belongs to the inositol monophosphatase superfamily.</text>
</comment>
<keyword evidence="9" id="KW-0378">Hydrolase</keyword>
<dbReference type="Proteomes" id="UP001461498">
    <property type="component" value="Unassembled WGS sequence"/>
</dbReference>
<evidence type="ECO:0000256" key="9">
    <source>
        <dbReference type="ARBA" id="ARBA00022801"/>
    </source>
</evidence>
<sequence>MRFNLRSDTINLRKLLLASIEAAEKGGHEIVKISKEHNINEKSKGETKEGVNIPVTDADYKSHCVMYYGIKKMFPSVHVISEEKEQEKDCKNLIPLTIEPGGHLGVHNLPDEEIDPAEITVWIDPLDATQEYTERLYNYVTTMVCVAYKGNPIIGVIHKPFGEEPKTTWAWINKGKSPHLAFKADPDKEVKKPVVIVSRSHHGNVDTLVKQIFGESAEIIHAGGSGYKSLEVVSGNVTAYVHNSEISKWDICAGDAIVTSLGGRFTSLTNKYIQYSSYSAHVNKDGLLASMYDHGTYIGKAVISKDPV</sequence>
<evidence type="ECO:0000256" key="2">
    <source>
        <dbReference type="ARBA" id="ARBA00001946"/>
    </source>
</evidence>
<dbReference type="Gene3D" id="3.30.540.10">
    <property type="entry name" value="Fructose-1,6-Bisphosphatase, subunit A, domain 1"/>
    <property type="match status" value="1"/>
</dbReference>
<evidence type="ECO:0000256" key="10">
    <source>
        <dbReference type="ARBA" id="ARBA00022842"/>
    </source>
</evidence>
<dbReference type="GO" id="GO:0008254">
    <property type="term" value="F:3'-nucleotidase activity"/>
    <property type="evidence" value="ECO:0007669"/>
    <property type="project" value="TreeGrafter"/>
</dbReference>
<name>A0AAW1CVH2_9HEMI</name>
<evidence type="ECO:0000313" key="16">
    <source>
        <dbReference type="EMBL" id="KAK9502456.1"/>
    </source>
</evidence>
<dbReference type="GO" id="GO:0052834">
    <property type="term" value="F:inositol monophosphate phosphatase activity"/>
    <property type="evidence" value="ECO:0007669"/>
    <property type="project" value="UniProtKB-EC"/>
</dbReference>
<comment type="pathway">
    <text evidence="4">Polyol metabolism; myo-inositol biosynthesis; myo-inositol from D-glucose 6-phosphate: step 2/2.</text>
</comment>
<comment type="caution">
    <text evidence="16">The sequence shown here is derived from an EMBL/GenBank/DDBJ whole genome shotgun (WGS) entry which is preliminary data.</text>
</comment>
<comment type="cofactor">
    <cofactor evidence="2 15">
        <name>Mg(2+)</name>
        <dbReference type="ChEBI" id="CHEBI:18420"/>
    </cofactor>
</comment>
<proteinExistence type="inferred from homology"/>
<evidence type="ECO:0000256" key="4">
    <source>
        <dbReference type="ARBA" id="ARBA00005152"/>
    </source>
</evidence>
<accession>A0AAW1CVH2</accession>
<evidence type="ECO:0000256" key="13">
    <source>
        <dbReference type="ARBA" id="ARBA00042119"/>
    </source>
</evidence>
<evidence type="ECO:0000256" key="11">
    <source>
        <dbReference type="ARBA" id="ARBA00022989"/>
    </source>
</evidence>
<evidence type="ECO:0000256" key="1">
    <source>
        <dbReference type="ARBA" id="ARBA00001033"/>
    </source>
</evidence>
<dbReference type="GO" id="GO:0012505">
    <property type="term" value="C:endomembrane system"/>
    <property type="evidence" value="ECO:0007669"/>
    <property type="project" value="TreeGrafter"/>
</dbReference>
<comment type="catalytic activity">
    <reaction evidence="1">
        <text>a myo-inositol phosphate + H2O = myo-inositol + phosphate</text>
        <dbReference type="Rhea" id="RHEA:24056"/>
        <dbReference type="ChEBI" id="CHEBI:15377"/>
        <dbReference type="ChEBI" id="CHEBI:17268"/>
        <dbReference type="ChEBI" id="CHEBI:43474"/>
        <dbReference type="ChEBI" id="CHEBI:84139"/>
        <dbReference type="EC" id="3.1.3.25"/>
    </reaction>
</comment>
<evidence type="ECO:0000256" key="14">
    <source>
        <dbReference type="ARBA" id="ARBA00042949"/>
    </source>
</evidence>
<dbReference type="Gene3D" id="3.40.190.80">
    <property type="match status" value="1"/>
</dbReference>
<feature type="binding site" evidence="15">
    <location>
        <position position="126"/>
    </location>
    <ligand>
        <name>Mg(2+)</name>
        <dbReference type="ChEBI" id="CHEBI:18420"/>
        <label>1</label>
        <note>catalytic</note>
    </ligand>
</feature>
<dbReference type="InterPro" id="IPR020550">
    <property type="entry name" value="Inositol_monophosphatase_CS"/>
</dbReference>
<feature type="binding site" evidence="15">
    <location>
        <position position="124"/>
    </location>
    <ligand>
        <name>Mg(2+)</name>
        <dbReference type="ChEBI" id="CHEBI:18420"/>
        <label>1</label>
        <note>catalytic</note>
    </ligand>
</feature>
<dbReference type="SUPFAM" id="SSF56655">
    <property type="entry name" value="Carbohydrate phosphatase"/>
    <property type="match status" value="1"/>
</dbReference>
<dbReference type="PANTHER" id="PTHR43028">
    <property type="entry name" value="3'(2'),5'-BISPHOSPHATE NUCLEOTIDASE 1"/>
    <property type="match status" value="1"/>
</dbReference>
<dbReference type="GO" id="GO:0005737">
    <property type="term" value="C:cytoplasm"/>
    <property type="evidence" value="ECO:0007669"/>
    <property type="project" value="UniProtKB-ARBA"/>
</dbReference>
<evidence type="ECO:0000256" key="6">
    <source>
        <dbReference type="ARBA" id="ARBA00013106"/>
    </source>
</evidence>
<keyword evidence="8 15" id="KW-0479">Metal-binding</keyword>
<dbReference type="InterPro" id="IPR000760">
    <property type="entry name" value="Inositol_monophosphatase-like"/>
</dbReference>
<dbReference type="InterPro" id="IPR050725">
    <property type="entry name" value="CysQ/Inositol_MonoPase"/>
</dbReference>
<evidence type="ECO:0000313" key="17">
    <source>
        <dbReference type="Proteomes" id="UP001461498"/>
    </source>
</evidence>
<organism evidence="16 17">
    <name type="scientific">Rhynocoris fuscipes</name>
    <dbReference type="NCBI Taxonomy" id="488301"/>
    <lineage>
        <taxon>Eukaryota</taxon>
        <taxon>Metazoa</taxon>
        <taxon>Ecdysozoa</taxon>
        <taxon>Arthropoda</taxon>
        <taxon>Hexapoda</taxon>
        <taxon>Insecta</taxon>
        <taxon>Pterygota</taxon>
        <taxon>Neoptera</taxon>
        <taxon>Paraneoptera</taxon>
        <taxon>Hemiptera</taxon>
        <taxon>Heteroptera</taxon>
        <taxon>Panheteroptera</taxon>
        <taxon>Cimicomorpha</taxon>
        <taxon>Reduviidae</taxon>
        <taxon>Harpactorinae</taxon>
        <taxon>Harpactorini</taxon>
        <taxon>Rhynocoris</taxon>
    </lineage>
</organism>
<keyword evidence="17" id="KW-1185">Reference proteome</keyword>
<dbReference type="FunFam" id="3.30.540.10:FF:000012">
    <property type="entry name" value="Blast:Putative inositol monophosphatase 3"/>
    <property type="match status" value="1"/>
</dbReference>
<dbReference type="PANTHER" id="PTHR43028:SF4">
    <property type="entry name" value="INOSITOL MONOPHOSPHATASE 3"/>
    <property type="match status" value="1"/>
</dbReference>
<dbReference type="PROSITE" id="PS00630">
    <property type="entry name" value="IMP_2"/>
    <property type="match status" value="1"/>
</dbReference>
<dbReference type="EC" id="3.1.3.25" evidence="6"/>
<keyword evidence="7" id="KW-0812">Transmembrane</keyword>
<protein>
    <recommendedName>
        <fullName evidence="6">inositol-phosphate phosphatase</fullName>
        <ecNumber evidence="6">3.1.3.25</ecNumber>
    </recommendedName>
    <alternativeName>
        <fullName evidence="14">Inositol-1(or 4)-monophosphatase 3</fullName>
    </alternativeName>
    <alternativeName>
        <fullName evidence="13">Myo-inositol monophosphatase A3</fullName>
    </alternativeName>
</protein>
<evidence type="ECO:0000256" key="8">
    <source>
        <dbReference type="ARBA" id="ARBA00022723"/>
    </source>
</evidence>
<dbReference type="Pfam" id="PF00459">
    <property type="entry name" value="Inositol_P"/>
    <property type="match status" value="1"/>
</dbReference>
<evidence type="ECO:0000256" key="12">
    <source>
        <dbReference type="ARBA" id="ARBA00023136"/>
    </source>
</evidence>
<reference evidence="16 17" key="1">
    <citation type="submission" date="2022-12" db="EMBL/GenBank/DDBJ databases">
        <title>Chromosome-level genome assembly of true bugs.</title>
        <authorList>
            <person name="Ma L."/>
            <person name="Li H."/>
        </authorList>
    </citation>
    <scope>NUCLEOTIDE SEQUENCE [LARGE SCALE GENOMIC DNA]</scope>
    <source>
        <strain evidence="16">Lab_2022b</strain>
    </source>
</reference>
<evidence type="ECO:0000256" key="7">
    <source>
        <dbReference type="ARBA" id="ARBA00022692"/>
    </source>
</evidence>
<feature type="binding site" evidence="15">
    <location>
        <position position="127"/>
    </location>
    <ligand>
        <name>Mg(2+)</name>
        <dbReference type="ChEBI" id="CHEBI:18420"/>
        <label>1</label>
        <note>catalytic</note>
    </ligand>
</feature>
<keyword evidence="10 15" id="KW-0460">Magnesium</keyword>
<evidence type="ECO:0000256" key="5">
    <source>
        <dbReference type="ARBA" id="ARBA00009759"/>
    </source>
</evidence>
<keyword evidence="12" id="KW-0472">Membrane</keyword>
<dbReference type="GO" id="GO:0046854">
    <property type="term" value="P:phosphatidylinositol phosphate biosynthetic process"/>
    <property type="evidence" value="ECO:0007669"/>
    <property type="project" value="InterPro"/>
</dbReference>
<feature type="binding site" evidence="15">
    <location>
        <position position="82"/>
    </location>
    <ligand>
        <name>Mg(2+)</name>
        <dbReference type="ChEBI" id="CHEBI:18420"/>
        <label>1</label>
        <note>catalytic</note>
    </ligand>
</feature>